<dbReference type="FunFam" id="3.30.160.60:FF:000111">
    <property type="entry name" value="GLI family zinc finger 4"/>
    <property type="match status" value="1"/>
</dbReference>
<dbReference type="GO" id="GO:0000978">
    <property type="term" value="F:RNA polymerase II cis-regulatory region sequence-specific DNA binding"/>
    <property type="evidence" value="ECO:0007669"/>
    <property type="project" value="TreeGrafter"/>
</dbReference>
<dbReference type="FunFam" id="3.30.160.60:FF:000806">
    <property type="entry name" value="Zinc finger protein"/>
    <property type="match status" value="1"/>
</dbReference>
<keyword evidence="3" id="KW-0479">Metal-binding</keyword>
<evidence type="ECO:0000259" key="13">
    <source>
        <dbReference type="PROSITE" id="PS50157"/>
    </source>
</evidence>
<dbReference type="Proteomes" id="UP001066276">
    <property type="component" value="Chromosome 12"/>
</dbReference>
<feature type="domain" description="C2H2-type" evidence="13">
    <location>
        <begin position="386"/>
        <end position="413"/>
    </location>
</feature>
<feature type="domain" description="C2H2-type" evidence="13">
    <location>
        <begin position="244"/>
        <end position="273"/>
    </location>
</feature>
<dbReference type="PROSITE" id="PS50157">
    <property type="entry name" value="ZINC_FINGER_C2H2_2"/>
    <property type="match status" value="7"/>
</dbReference>
<organism evidence="14 15">
    <name type="scientific">Pleurodeles waltl</name>
    <name type="common">Iberian ribbed newt</name>
    <dbReference type="NCBI Taxonomy" id="8319"/>
    <lineage>
        <taxon>Eukaryota</taxon>
        <taxon>Metazoa</taxon>
        <taxon>Chordata</taxon>
        <taxon>Craniata</taxon>
        <taxon>Vertebrata</taxon>
        <taxon>Euteleostomi</taxon>
        <taxon>Amphibia</taxon>
        <taxon>Batrachia</taxon>
        <taxon>Caudata</taxon>
        <taxon>Salamandroidea</taxon>
        <taxon>Salamandridae</taxon>
        <taxon>Pleurodelinae</taxon>
        <taxon>Pleurodeles</taxon>
    </lineage>
</organism>
<protein>
    <recommendedName>
        <fullName evidence="13">C2H2-type domain-containing protein</fullName>
    </recommendedName>
</protein>
<dbReference type="FunFam" id="3.30.160.60:FF:000557">
    <property type="entry name" value="zinc finger and SCAN domain-containing protein 29"/>
    <property type="match status" value="1"/>
</dbReference>
<feature type="domain" description="C2H2-type" evidence="13">
    <location>
        <begin position="330"/>
        <end position="357"/>
    </location>
</feature>
<evidence type="ECO:0000256" key="10">
    <source>
        <dbReference type="ARBA" id="ARBA00023242"/>
    </source>
</evidence>
<feature type="region of interest" description="Disordered" evidence="12">
    <location>
        <begin position="109"/>
        <end position="129"/>
    </location>
</feature>
<proteinExistence type="inferred from homology"/>
<accession>A0AAV7KLY5</accession>
<dbReference type="GO" id="GO:0000981">
    <property type="term" value="F:DNA-binding transcription factor activity, RNA polymerase II-specific"/>
    <property type="evidence" value="ECO:0007669"/>
    <property type="project" value="TreeGrafter"/>
</dbReference>
<dbReference type="GO" id="GO:0008270">
    <property type="term" value="F:zinc ion binding"/>
    <property type="evidence" value="ECO:0007669"/>
    <property type="project" value="UniProtKB-KW"/>
</dbReference>
<dbReference type="SUPFAM" id="SSF57667">
    <property type="entry name" value="beta-beta-alpha zinc fingers"/>
    <property type="match status" value="4"/>
</dbReference>
<keyword evidence="10" id="KW-0539">Nucleus</keyword>
<dbReference type="PROSITE" id="PS00028">
    <property type="entry name" value="ZINC_FINGER_C2H2_1"/>
    <property type="match status" value="6"/>
</dbReference>
<evidence type="ECO:0000256" key="3">
    <source>
        <dbReference type="ARBA" id="ARBA00022723"/>
    </source>
</evidence>
<dbReference type="Gene3D" id="3.30.160.60">
    <property type="entry name" value="Classic Zinc Finger"/>
    <property type="match status" value="6"/>
</dbReference>
<evidence type="ECO:0000256" key="12">
    <source>
        <dbReference type="SAM" id="MobiDB-lite"/>
    </source>
</evidence>
<dbReference type="InterPro" id="IPR036236">
    <property type="entry name" value="Znf_C2H2_sf"/>
</dbReference>
<evidence type="ECO:0000256" key="7">
    <source>
        <dbReference type="ARBA" id="ARBA00023015"/>
    </source>
</evidence>
<feature type="domain" description="C2H2-type" evidence="13">
    <location>
        <begin position="274"/>
        <end position="297"/>
    </location>
</feature>
<reference evidence="14" key="1">
    <citation type="journal article" date="2022" name="bioRxiv">
        <title>Sequencing and chromosome-scale assembly of the giantPleurodeles waltlgenome.</title>
        <authorList>
            <person name="Brown T."/>
            <person name="Elewa A."/>
            <person name="Iarovenko S."/>
            <person name="Subramanian E."/>
            <person name="Araus A.J."/>
            <person name="Petzold A."/>
            <person name="Susuki M."/>
            <person name="Suzuki K.-i.T."/>
            <person name="Hayashi T."/>
            <person name="Toyoda A."/>
            <person name="Oliveira C."/>
            <person name="Osipova E."/>
            <person name="Leigh N.D."/>
            <person name="Simon A."/>
            <person name="Yun M.H."/>
        </authorList>
    </citation>
    <scope>NUCLEOTIDE SEQUENCE</scope>
    <source>
        <strain evidence="14">20211129_DDA</strain>
        <tissue evidence="14">Liver</tissue>
    </source>
</reference>
<dbReference type="PANTHER" id="PTHR23235">
    <property type="entry name" value="KRUEPPEL-LIKE TRANSCRIPTION FACTOR"/>
    <property type="match status" value="1"/>
</dbReference>
<evidence type="ECO:0000256" key="2">
    <source>
        <dbReference type="ARBA" id="ARBA00006991"/>
    </source>
</evidence>
<comment type="similarity">
    <text evidence="2">Belongs to the krueppel C2H2-type zinc-finger protein family.</text>
</comment>
<dbReference type="PANTHER" id="PTHR23235:SF142">
    <property type="entry name" value="ZINC FINGER PROTEIN 384"/>
    <property type="match status" value="1"/>
</dbReference>
<dbReference type="GO" id="GO:0005634">
    <property type="term" value="C:nucleus"/>
    <property type="evidence" value="ECO:0007669"/>
    <property type="project" value="UniProtKB-SubCell"/>
</dbReference>
<keyword evidence="9" id="KW-0804">Transcription</keyword>
<evidence type="ECO:0000313" key="15">
    <source>
        <dbReference type="Proteomes" id="UP001066276"/>
    </source>
</evidence>
<feature type="domain" description="C2H2-type" evidence="13">
    <location>
        <begin position="358"/>
        <end position="385"/>
    </location>
</feature>
<keyword evidence="6" id="KW-0862">Zinc</keyword>
<sequence length="612" mass="69818">MDQVKSFKEEKPTTVDFDGIMDPAKRGNEEKPSARYCDDNIDRAKFEVEDATSVLDAPYSIRRLRAEDVGESASEKSKDSTELSSQVYKVSNLLGNIEQGKEQFPRDYQQSSLFGKPGKQEEVPRKTPQDLIRQIKFRADEAEPLPSDPQCWQEGWWLGSSISGTRVPRWFRTLTEEESSRLQGAVVAQPHGRLGNGMHNKTRISSVQHTVYDVIIPPQCTECEKCVDQSLSLCTDQMNHTRENGCTGTEIGHSFQWASLLSEHHKSHAGKRPFQCMGCDKVFLHRSGLTRHQRIHTCTECGMHFRQTSDLREHQRSHTGETLPPGERPYKCTECQKTFTHKGGLMKHKMIHTGTKPYYCMECGKSFRQSSSLMDHQRTHTGEKPYQCMVCNKSFANSSSLSKHELVHAREMSYECKDCGLHFTQTSQLRLHQRTHMADSRVRKSKSNVNEVHADPDEDLGTSDFDCGQIVLQCAKKNAYVKGREMSKVKKSKFQFDRNHAVKVTKVKVADLVMIKRPGLSFTGDKLSKPLRVIKIFTNGVKTCYHRVWNLSRVVLYKGSSVYEHQHDKEKLSDKVVNGDLAKGGDEHKHSEMSQRKSTRKTQSPAYLHDYV</sequence>
<dbReference type="InterPro" id="IPR013087">
    <property type="entry name" value="Znf_C2H2_type"/>
</dbReference>
<evidence type="ECO:0000256" key="5">
    <source>
        <dbReference type="ARBA" id="ARBA00022771"/>
    </source>
</evidence>
<feature type="compositionally biased region" description="Basic and acidic residues" evidence="12">
    <location>
        <begin position="583"/>
        <end position="595"/>
    </location>
</feature>
<dbReference type="SMART" id="SM00355">
    <property type="entry name" value="ZnF_C2H2"/>
    <property type="match status" value="6"/>
</dbReference>
<gene>
    <name evidence="14" type="ORF">NDU88_000004</name>
</gene>
<keyword evidence="5 11" id="KW-0863">Zinc-finger</keyword>
<name>A0AAV7KLY5_PLEWA</name>
<keyword evidence="7" id="KW-0805">Transcription regulation</keyword>
<feature type="compositionally biased region" description="Basic and acidic residues" evidence="12">
    <location>
        <begin position="23"/>
        <end position="35"/>
    </location>
</feature>
<dbReference type="EMBL" id="JANPWB010000016">
    <property type="protein sequence ID" value="KAJ1079767.1"/>
    <property type="molecule type" value="Genomic_DNA"/>
</dbReference>
<evidence type="ECO:0000256" key="1">
    <source>
        <dbReference type="ARBA" id="ARBA00004123"/>
    </source>
</evidence>
<feature type="region of interest" description="Disordered" evidence="12">
    <location>
        <begin position="568"/>
        <end position="612"/>
    </location>
</feature>
<evidence type="ECO:0000256" key="4">
    <source>
        <dbReference type="ARBA" id="ARBA00022737"/>
    </source>
</evidence>
<evidence type="ECO:0000256" key="11">
    <source>
        <dbReference type="PROSITE-ProRule" id="PRU00042"/>
    </source>
</evidence>
<keyword evidence="8" id="KW-0238">DNA-binding</keyword>
<dbReference type="AlphaFoldDB" id="A0AAV7KLY5"/>
<evidence type="ECO:0000313" key="14">
    <source>
        <dbReference type="EMBL" id="KAJ1079767.1"/>
    </source>
</evidence>
<evidence type="ECO:0000256" key="8">
    <source>
        <dbReference type="ARBA" id="ARBA00023125"/>
    </source>
</evidence>
<evidence type="ECO:0000256" key="9">
    <source>
        <dbReference type="ARBA" id="ARBA00023163"/>
    </source>
</evidence>
<feature type="domain" description="C2H2-type" evidence="13">
    <location>
        <begin position="296"/>
        <end position="323"/>
    </location>
</feature>
<comment type="caution">
    <text evidence="14">The sequence shown here is derived from an EMBL/GenBank/DDBJ whole genome shotgun (WGS) entry which is preliminary data.</text>
</comment>
<dbReference type="Pfam" id="PF00096">
    <property type="entry name" value="zf-C2H2"/>
    <property type="match status" value="5"/>
</dbReference>
<feature type="compositionally biased region" description="Basic and acidic residues" evidence="12">
    <location>
        <begin position="1"/>
        <end position="13"/>
    </location>
</feature>
<feature type="compositionally biased region" description="Basic and acidic residues" evidence="12">
    <location>
        <begin position="118"/>
        <end position="128"/>
    </location>
</feature>
<dbReference type="FunFam" id="3.30.160.60:FF:000135">
    <property type="entry name" value="Zinc finger protein 358"/>
    <property type="match status" value="1"/>
</dbReference>
<keyword evidence="15" id="KW-1185">Reference proteome</keyword>
<evidence type="ECO:0000256" key="6">
    <source>
        <dbReference type="ARBA" id="ARBA00022833"/>
    </source>
</evidence>
<dbReference type="FunFam" id="3.30.160.60:FF:000352">
    <property type="entry name" value="zinc finger protein 3 homolog"/>
    <property type="match status" value="1"/>
</dbReference>
<dbReference type="FunFam" id="3.30.160.60:FF:000060">
    <property type="entry name" value="zinc finger protein 436"/>
    <property type="match status" value="1"/>
</dbReference>
<feature type="domain" description="C2H2-type" evidence="13">
    <location>
        <begin position="414"/>
        <end position="441"/>
    </location>
</feature>
<comment type="subcellular location">
    <subcellularLocation>
        <location evidence="1">Nucleus</location>
    </subcellularLocation>
</comment>
<keyword evidence="4" id="KW-0677">Repeat</keyword>
<feature type="region of interest" description="Disordered" evidence="12">
    <location>
        <begin position="1"/>
        <end position="35"/>
    </location>
</feature>